<sequence length="97" mass="11605">MNKNFLIFISLRPYLRKKMRIIRKFLIFSNCRGGDEVPALFVHRDLTKDYLIFVGVLAIFLLIFQRNVSLKFLQIFISVSAIEIDTYLKFFQKKRII</sequence>
<evidence type="ECO:0000256" key="1">
    <source>
        <dbReference type="SAM" id="Phobius"/>
    </source>
</evidence>
<feature type="transmembrane region" description="Helical" evidence="1">
    <location>
        <begin position="50"/>
        <end position="66"/>
    </location>
</feature>
<protein>
    <submittedName>
        <fullName evidence="2">Uncharacterized protein</fullName>
    </submittedName>
</protein>
<comment type="caution">
    <text evidence="2">The sequence shown here is derived from an EMBL/GenBank/DDBJ whole genome shotgun (WGS) entry which is preliminary data.</text>
</comment>
<evidence type="ECO:0000313" key="3">
    <source>
        <dbReference type="Proteomes" id="UP000276133"/>
    </source>
</evidence>
<accession>A0A3M7P8V3</accession>
<proteinExistence type="predicted"/>
<name>A0A3M7P8V3_BRAPC</name>
<evidence type="ECO:0000313" key="2">
    <source>
        <dbReference type="EMBL" id="RMZ95443.1"/>
    </source>
</evidence>
<keyword evidence="3" id="KW-1185">Reference proteome</keyword>
<dbReference type="EMBL" id="REGN01012429">
    <property type="protein sequence ID" value="RMZ95443.1"/>
    <property type="molecule type" value="Genomic_DNA"/>
</dbReference>
<feature type="transmembrane region" description="Helical" evidence="1">
    <location>
        <begin position="72"/>
        <end position="91"/>
    </location>
</feature>
<keyword evidence="1" id="KW-1133">Transmembrane helix</keyword>
<dbReference type="AlphaFoldDB" id="A0A3M7P8V3"/>
<organism evidence="2 3">
    <name type="scientific">Brachionus plicatilis</name>
    <name type="common">Marine rotifer</name>
    <name type="synonym">Brachionus muelleri</name>
    <dbReference type="NCBI Taxonomy" id="10195"/>
    <lineage>
        <taxon>Eukaryota</taxon>
        <taxon>Metazoa</taxon>
        <taxon>Spiralia</taxon>
        <taxon>Gnathifera</taxon>
        <taxon>Rotifera</taxon>
        <taxon>Eurotatoria</taxon>
        <taxon>Monogononta</taxon>
        <taxon>Pseudotrocha</taxon>
        <taxon>Ploima</taxon>
        <taxon>Brachionidae</taxon>
        <taxon>Brachionus</taxon>
    </lineage>
</organism>
<reference evidence="2 3" key="1">
    <citation type="journal article" date="2018" name="Sci. Rep.">
        <title>Genomic signatures of local adaptation to the degree of environmental predictability in rotifers.</title>
        <authorList>
            <person name="Franch-Gras L."/>
            <person name="Hahn C."/>
            <person name="Garcia-Roger E.M."/>
            <person name="Carmona M.J."/>
            <person name="Serra M."/>
            <person name="Gomez A."/>
        </authorList>
    </citation>
    <scope>NUCLEOTIDE SEQUENCE [LARGE SCALE GENOMIC DNA]</scope>
    <source>
        <strain evidence="2">HYR1</strain>
    </source>
</reference>
<dbReference type="Proteomes" id="UP000276133">
    <property type="component" value="Unassembled WGS sequence"/>
</dbReference>
<keyword evidence="1" id="KW-0812">Transmembrane</keyword>
<gene>
    <name evidence="2" type="ORF">BpHYR1_003107</name>
</gene>
<keyword evidence="1" id="KW-0472">Membrane</keyword>